<reference evidence="2 3" key="1">
    <citation type="journal article" date="2008" name="Int. J. Syst. Evol. Microbiol.">
        <title>Description of Roseateles aquatilis sp. nov. and Roseateles terrae sp. nov., in the class Betaproteobacteria, and emended description of the genus Roseateles.</title>
        <authorList>
            <person name="Gomila M."/>
            <person name="Bowien B."/>
            <person name="Falsen E."/>
            <person name="Moore E.R."/>
            <person name="Lalucat J."/>
        </authorList>
    </citation>
    <scope>NUCLEOTIDE SEQUENCE [LARGE SCALE GENOMIC DNA]</scope>
    <source>
        <strain evidence="2 3">CCUG 48205</strain>
    </source>
</reference>
<dbReference type="EMBL" id="NIOF01000019">
    <property type="protein sequence ID" value="OWQ83852.1"/>
    <property type="molecule type" value="Genomic_DNA"/>
</dbReference>
<keyword evidence="1" id="KW-1133">Transmembrane helix</keyword>
<name>A0A246IUF6_9BURK</name>
<sequence>MGSNQETECIGGVCTTTTRFVDGHGNEVGSKSEEQPRDDYCAKNPSSQQCKQSSFGGACQGGFTCEGDAVQCALAREVYQRNCQWFKDPSPEMKAAGDAAVAGGAQPEGHPGKSGQEVEISLAGQLDQLDRLGGGCPTDVSLSVVGHQVVLPFSQMCSSLNMVGQIAVAICLIWAAIIVFKE</sequence>
<dbReference type="AlphaFoldDB" id="A0A246IUF6"/>
<keyword evidence="1" id="KW-0812">Transmembrane</keyword>
<keyword evidence="3" id="KW-1185">Reference proteome</keyword>
<evidence type="ECO:0000256" key="1">
    <source>
        <dbReference type="SAM" id="Phobius"/>
    </source>
</evidence>
<proteinExistence type="predicted"/>
<evidence type="ECO:0000313" key="2">
    <source>
        <dbReference type="EMBL" id="OWQ83852.1"/>
    </source>
</evidence>
<feature type="transmembrane region" description="Helical" evidence="1">
    <location>
        <begin position="162"/>
        <end position="180"/>
    </location>
</feature>
<dbReference type="Proteomes" id="UP000197468">
    <property type="component" value="Unassembled WGS sequence"/>
</dbReference>
<comment type="caution">
    <text evidence="2">The sequence shown here is derived from an EMBL/GenBank/DDBJ whole genome shotgun (WGS) entry which is preliminary data.</text>
</comment>
<evidence type="ECO:0000313" key="3">
    <source>
        <dbReference type="Proteomes" id="UP000197468"/>
    </source>
</evidence>
<gene>
    <name evidence="2" type="ORF">CDN99_25645</name>
</gene>
<organism evidence="2 3">
    <name type="scientific">Roseateles aquatilis</name>
    <dbReference type="NCBI Taxonomy" id="431061"/>
    <lineage>
        <taxon>Bacteria</taxon>
        <taxon>Pseudomonadati</taxon>
        <taxon>Pseudomonadota</taxon>
        <taxon>Betaproteobacteria</taxon>
        <taxon>Burkholderiales</taxon>
        <taxon>Sphaerotilaceae</taxon>
        <taxon>Roseateles</taxon>
    </lineage>
</organism>
<keyword evidence="1" id="KW-0472">Membrane</keyword>
<accession>A0A246IUF6</accession>
<protein>
    <submittedName>
        <fullName evidence="2">Uncharacterized protein</fullName>
    </submittedName>
</protein>